<keyword evidence="1" id="KW-0732">Signal</keyword>
<dbReference type="HOGENOM" id="CLU_2532335_0_0_1"/>
<evidence type="ECO:0000256" key="1">
    <source>
        <dbReference type="SAM" id="SignalP"/>
    </source>
</evidence>
<dbReference type="EMBL" id="CT868035">
    <property type="protein sequence ID" value="CAK64900.1"/>
    <property type="molecule type" value="Genomic_DNA"/>
</dbReference>
<feature type="signal peptide" evidence="1">
    <location>
        <begin position="1"/>
        <end position="15"/>
    </location>
</feature>
<feature type="chain" id="PRO_5012067683" evidence="1">
    <location>
        <begin position="16"/>
        <end position="84"/>
    </location>
</feature>
<dbReference type="Proteomes" id="UP000000600">
    <property type="component" value="Unassembled WGS sequence"/>
</dbReference>
<keyword evidence="3" id="KW-1185">Reference proteome</keyword>
<sequence>MVFLLLVAFDNTCYFIIVCYTNDFYWGCYHDEELPIISVVETQSFSFAKNSVESSTDQQSIQFKDQIRKSRGESLSLFWYLKQK</sequence>
<accession>A0C283</accession>
<proteinExistence type="predicted"/>
<dbReference type="KEGG" id="ptm:GSPATT00034377001"/>
<dbReference type="InParanoid" id="A0C283"/>
<dbReference type="RefSeq" id="XP_001432297.1">
    <property type="nucleotide sequence ID" value="XM_001432260.1"/>
</dbReference>
<gene>
    <name evidence="2" type="ORF">GSPATT00034377001</name>
</gene>
<reference evidence="2 3" key="1">
    <citation type="journal article" date="2006" name="Nature">
        <title>Global trends of whole-genome duplications revealed by the ciliate Paramecium tetraurelia.</title>
        <authorList>
            <consortium name="Genoscope"/>
            <person name="Aury J.-M."/>
            <person name="Jaillon O."/>
            <person name="Duret L."/>
            <person name="Noel B."/>
            <person name="Jubin C."/>
            <person name="Porcel B.M."/>
            <person name="Segurens B."/>
            <person name="Daubin V."/>
            <person name="Anthouard V."/>
            <person name="Aiach N."/>
            <person name="Arnaiz O."/>
            <person name="Billaut A."/>
            <person name="Beisson J."/>
            <person name="Blanc I."/>
            <person name="Bouhouche K."/>
            <person name="Camara F."/>
            <person name="Duharcourt S."/>
            <person name="Guigo R."/>
            <person name="Gogendeau D."/>
            <person name="Katinka M."/>
            <person name="Keller A.-M."/>
            <person name="Kissmehl R."/>
            <person name="Klotz C."/>
            <person name="Koll F."/>
            <person name="Le Moue A."/>
            <person name="Lepere C."/>
            <person name="Malinsky S."/>
            <person name="Nowacki M."/>
            <person name="Nowak J.K."/>
            <person name="Plattner H."/>
            <person name="Poulain J."/>
            <person name="Ruiz F."/>
            <person name="Serrano V."/>
            <person name="Zagulski M."/>
            <person name="Dessen P."/>
            <person name="Betermier M."/>
            <person name="Weissenbach J."/>
            <person name="Scarpelli C."/>
            <person name="Schachter V."/>
            <person name="Sperling L."/>
            <person name="Meyer E."/>
            <person name="Cohen J."/>
            <person name="Wincker P."/>
        </authorList>
    </citation>
    <scope>NUCLEOTIDE SEQUENCE [LARGE SCALE GENOMIC DNA]</scope>
    <source>
        <strain evidence="2 3">Stock d4-2</strain>
    </source>
</reference>
<evidence type="ECO:0000313" key="2">
    <source>
        <dbReference type="EMBL" id="CAK64900.1"/>
    </source>
</evidence>
<evidence type="ECO:0000313" key="3">
    <source>
        <dbReference type="Proteomes" id="UP000000600"/>
    </source>
</evidence>
<dbReference type="AlphaFoldDB" id="A0C283"/>
<protein>
    <submittedName>
        <fullName evidence="2">Uncharacterized protein</fullName>
    </submittedName>
</protein>
<dbReference type="OrthoDB" id="298532at2759"/>
<name>A0C283_PARTE</name>
<organism evidence="2 3">
    <name type="scientific">Paramecium tetraurelia</name>
    <dbReference type="NCBI Taxonomy" id="5888"/>
    <lineage>
        <taxon>Eukaryota</taxon>
        <taxon>Sar</taxon>
        <taxon>Alveolata</taxon>
        <taxon>Ciliophora</taxon>
        <taxon>Intramacronucleata</taxon>
        <taxon>Oligohymenophorea</taxon>
        <taxon>Peniculida</taxon>
        <taxon>Parameciidae</taxon>
        <taxon>Paramecium</taxon>
    </lineage>
</organism>
<dbReference type="GeneID" id="5018085"/>